<gene>
    <name evidence="13" type="primary">LOC117656722</name>
</gene>
<dbReference type="Gene3D" id="1.20.1070.10">
    <property type="entry name" value="Rhodopsin 7-helix transmembrane proteins"/>
    <property type="match status" value="1"/>
</dbReference>
<proteinExistence type="predicted"/>
<evidence type="ECO:0000256" key="9">
    <source>
        <dbReference type="ARBA" id="ARBA00023224"/>
    </source>
</evidence>
<keyword evidence="6" id="KW-0297">G-protein coupled receptor</keyword>
<feature type="transmembrane region" description="Helical" evidence="10">
    <location>
        <begin position="31"/>
        <end position="50"/>
    </location>
</feature>
<dbReference type="RefSeq" id="XP_034260788.2">
    <property type="nucleotide sequence ID" value="XM_034404897.2"/>
</dbReference>
<keyword evidence="3 10" id="KW-0812">Transmembrane</keyword>
<keyword evidence="12" id="KW-1185">Reference proteome</keyword>
<keyword evidence="8" id="KW-0675">Receptor</keyword>
<evidence type="ECO:0000256" key="2">
    <source>
        <dbReference type="ARBA" id="ARBA00022475"/>
    </source>
</evidence>
<dbReference type="GO" id="GO:0004984">
    <property type="term" value="F:olfactory receptor activity"/>
    <property type="evidence" value="ECO:0007669"/>
    <property type="project" value="InterPro"/>
</dbReference>
<sequence length="333" mass="37351">MHLFLNWPFLNVYISVSNPTRLLLKILKCEVCMYIASLGANMVILCIVLVDTRLHNPMYFFLGNVSILDIFFTSVTSPQLLWNLLSGDKSISFAGCLTQSYFYFFLGTVQFLLFTSMSYDRYAAICKPLQYHAIMNIQVCIQIVLACWLGGFFSVFVPTIMIARLSYCKSNIINHFFCDSGPLLDLSCSDTRVIELMDFVLSSVVILCSLVLTLVSYICIISAIIRISTTSGRTKAFNTCASHLTIISISCGISIFIYVTPAQKEALEVHKVPALLTTIVCPFLNPFFFTLQNDMVKLVLRDMVRHITGRIARKVCGVLGKNGHSKWGDQAKV</sequence>
<feature type="transmembrane region" description="Helical" evidence="10">
    <location>
        <begin position="101"/>
        <end position="119"/>
    </location>
</feature>
<evidence type="ECO:0000259" key="11">
    <source>
        <dbReference type="PROSITE" id="PS50262"/>
    </source>
</evidence>
<evidence type="ECO:0000256" key="3">
    <source>
        <dbReference type="ARBA" id="ARBA00022692"/>
    </source>
</evidence>
<evidence type="ECO:0000256" key="5">
    <source>
        <dbReference type="ARBA" id="ARBA00022989"/>
    </source>
</evidence>
<dbReference type="PANTHER" id="PTHR26454:SF53">
    <property type="entry name" value="OLFACTORY RECEPTOR 6J1"/>
    <property type="match status" value="1"/>
</dbReference>
<dbReference type="InterPro" id="IPR017452">
    <property type="entry name" value="GPCR_Rhodpsn_7TM"/>
</dbReference>
<evidence type="ECO:0000256" key="7">
    <source>
        <dbReference type="ARBA" id="ARBA00023136"/>
    </source>
</evidence>
<dbReference type="Proteomes" id="UP001652622">
    <property type="component" value="Unplaced"/>
</dbReference>
<keyword evidence="5 10" id="KW-1133">Transmembrane helix</keyword>
<dbReference type="GeneID" id="117656722"/>
<keyword evidence="9" id="KW-0807">Transducer</keyword>
<evidence type="ECO:0000256" key="10">
    <source>
        <dbReference type="SAM" id="Phobius"/>
    </source>
</evidence>
<evidence type="ECO:0000256" key="6">
    <source>
        <dbReference type="ARBA" id="ARBA00023040"/>
    </source>
</evidence>
<name>A0A6P9AQP6_PANGU</name>
<feature type="transmembrane region" description="Helical" evidence="10">
    <location>
        <begin position="59"/>
        <end position="81"/>
    </location>
</feature>
<feature type="domain" description="G-protein coupled receptors family 1 profile" evidence="11">
    <location>
        <begin position="40"/>
        <end position="289"/>
    </location>
</feature>
<evidence type="ECO:0000313" key="13">
    <source>
        <dbReference type="RefSeq" id="XP_034260788.2"/>
    </source>
</evidence>
<keyword evidence="4" id="KW-0552">Olfaction</keyword>
<feature type="transmembrane region" description="Helical" evidence="10">
    <location>
        <begin position="199"/>
        <end position="225"/>
    </location>
</feature>
<keyword evidence="4" id="KW-0716">Sensory transduction</keyword>
<dbReference type="InterPro" id="IPR047132">
    <property type="entry name" value="Olfact_rcpt_6C-like"/>
</dbReference>
<dbReference type="CDD" id="cd15912">
    <property type="entry name" value="7tmA_OR6C-like"/>
    <property type="match status" value="1"/>
</dbReference>
<dbReference type="PRINTS" id="PR00245">
    <property type="entry name" value="OLFACTORYR"/>
</dbReference>
<evidence type="ECO:0000256" key="8">
    <source>
        <dbReference type="ARBA" id="ARBA00023170"/>
    </source>
</evidence>
<evidence type="ECO:0000256" key="1">
    <source>
        <dbReference type="ARBA" id="ARBA00004651"/>
    </source>
</evidence>
<accession>A0A6P9AQP6</accession>
<dbReference type="InParanoid" id="A0A6P9AQP6"/>
<dbReference type="SUPFAM" id="SSF81321">
    <property type="entry name" value="Family A G protein-coupled receptor-like"/>
    <property type="match status" value="1"/>
</dbReference>
<organism evidence="12 13">
    <name type="scientific">Pantherophis guttatus</name>
    <name type="common">Corn snake</name>
    <name type="synonym">Elaphe guttata</name>
    <dbReference type="NCBI Taxonomy" id="94885"/>
    <lineage>
        <taxon>Eukaryota</taxon>
        <taxon>Metazoa</taxon>
        <taxon>Chordata</taxon>
        <taxon>Craniata</taxon>
        <taxon>Vertebrata</taxon>
        <taxon>Euteleostomi</taxon>
        <taxon>Lepidosauria</taxon>
        <taxon>Squamata</taxon>
        <taxon>Bifurcata</taxon>
        <taxon>Unidentata</taxon>
        <taxon>Episquamata</taxon>
        <taxon>Toxicofera</taxon>
        <taxon>Serpentes</taxon>
        <taxon>Colubroidea</taxon>
        <taxon>Colubridae</taxon>
        <taxon>Colubrinae</taxon>
        <taxon>Pantherophis</taxon>
    </lineage>
</organism>
<dbReference type="GO" id="GO:0004930">
    <property type="term" value="F:G protein-coupled receptor activity"/>
    <property type="evidence" value="ECO:0007669"/>
    <property type="project" value="UniProtKB-KW"/>
</dbReference>
<dbReference type="InterPro" id="IPR000725">
    <property type="entry name" value="Olfact_rcpt"/>
</dbReference>
<keyword evidence="7 10" id="KW-0472">Membrane</keyword>
<reference evidence="13" key="1">
    <citation type="submission" date="2025-08" db="UniProtKB">
        <authorList>
            <consortium name="RefSeq"/>
        </authorList>
    </citation>
    <scope>IDENTIFICATION</scope>
    <source>
        <tissue evidence="13">Blood</tissue>
    </source>
</reference>
<dbReference type="AlphaFoldDB" id="A0A6P9AQP6"/>
<comment type="subcellular location">
    <subcellularLocation>
        <location evidence="1">Cell membrane</location>
        <topology evidence="1">Multi-pass membrane protein</topology>
    </subcellularLocation>
</comment>
<dbReference type="KEGG" id="pgut:117656722"/>
<feature type="transmembrane region" description="Helical" evidence="10">
    <location>
        <begin position="272"/>
        <end position="291"/>
    </location>
</feature>
<keyword evidence="2" id="KW-1003">Cell membrane</keyword>
<feature type="transmembrane region" description="Helical" evidence="10">
    <location>
        <begin position="139"/>
        <end position="163"/>
    </location>
</feature>
<dbReference type="PANTHER" id="PTHR26454">
    <property type="entry name" value="OLFACTORY RECEPTOR"/>
    <property type="match status" value="1"/>
</dbReference>
<dbReference type="Pfam" id="PF13853">
    <property type="entry name" value="7tm_4"/>
    <property type="match status" value="1"/>
</dbReference>
<feature type="transmembrane region" description="Helical" evidence="10">
    <location>
        <begin position="237"/>
        <end position="260"/>
    </location>
</feature>
<evidence type="ECO:0000256" key="4">
    <source>
        <dbReference type="ARBA" id="ARBA00022725"/>
    </source>
</evidence>
<evidence type="ECO:0000313" key="12">
    <source>
        <dbReference type="Proteomes" id="UP001652622"/>
    </source>
</evidence>
<protein>
    <submittedName>
        <fullName evidence="13">Olfactory receptor 6J1-like</fullName>
    </submittedName>
</protein>
<dbReference type="PROSITE" id="PS50262">
    <property type="entry name" value="G_PROTEIN_RECEP_F1_2"/>
    <property type="match status" value="1"/>
</dbReference>
<dbReference type="GO" id="GO:0005886">
    <property type="term" value="C:plasma membrane"/>
    <property type="evidence" value="ECO:0007669"/>
    <property type="project" value="UniProtKB-SubCell"/>
</dbReference>